<dbReference type="AlphaFoldDB" id="A0A545TPC2"/>
<dbReference type="RefSeq" id="WP_142897296.1">
    <property type="nucleotide sequence ID" value="NZ_ML660056.1"/>
</dbReference>
<feature type="transmembrane region" description="Helical" evidence="1">
    <location>
        <begin position="339"/>
        <end position="356"/>
    </location>
</feature>
<feature type="transmembrane region" description="Helical" evidence="1">
    <location>
        <begin position="161"/>
        <end position="184"/>
    </location>
</feature>
<evidence type="ECO:0000313" key="3">
    <source>
        <dbReference type="EMBL" id="TQV79072.1"/>
    </source>
</evidence>
<feature type="transmembrane region" description="Helical" evidence="1">
    <location>
        <begin position="249"/>
        <end position="269"/>
    </location>
</feature>
<keyword evidence="1" id="KW-0812">Transmembrane</keyword>
<keyword evidence="1" id="KW-0915">Sodium</keyword>
<gene>
    <name evidence="1 3" type="primary">gltS</name>
    <name evidence="3" type="ORF">FKG95_15460</name>
</gene>
<dbReference type="GO" id="GO:0015501">
    <property type="term" value="F:glutamate:sodium symporter activity"/>
    <property type="evidence" value="ECO:0007669"/>
    <property type="project" value="UniProtKB-UniRule"/>
</dbReference>
<evidence type="ECO:0000256" key="1">
    <source>
        <dbReference type="HAMAP-Rule" id="MF_02062"/>
    </source>
</evidence>
<proteinExistence type="inferred from homology"/>
<comment type="similarity">
    <text evidence="1">Belongs to the glutamate:Na(+) symporter (ESS) (TC 2.A.27) family.</text>
</comment>
<dbReference type="Proteomes" id="UP000315252">
    <property type="component" value="Unassembled WGS sequence"/>
</dbReference>
<protein>
    <recommendedName>
        <fullName evidence="1 2">Sodium/glutamate symporter</fullName>
    </recommendedName>
</protein>
<dbReference type="PANTHER" id="PTHR36178">
    <property type="entry name" value="SLR0625 PROTEIN"/>
    <property type="match status" value="1"/>
</dbReference>
<evidence type="ECO:0000256" key="2">
    <source>
        <dbReference type="NCBIfam" id="TIGR00210"/>
    </source>
</evidence>
<dbReference type="GO" id="GO:0015813">
    <property type="term" value="P:L-glutamate transmembrane transport"/>
    <property type="evidence" value="ECO:0007669"/>
    <property type="project" value="UniProtKB-UniRule"/>
</dbReference>
<feature type="transmembrane region" description="Helical" evidence="1">
    <location>
        <begin position="7"/>
        <end position="23"/>
    </location>
</feature>
<feature type="transmembrane region" description="Helical" evidence="1">
    <location>
        <begin position="99"/>
        <end position="120"/>
    </location>
</feature>
<keyword evidence="1" id="KW-1003">Cell membrane</keyword>
<keyword evidence="1" id="KW-0813">Transport</keyword>
<feature type="transmembrane region" description="Helical" evidence="1">
    <location>
        <begin position="376"/>
        <end position="400"/>
    </location>
</feature>
<dbReference type="OrthoDB" id="4921038at2"/>
<dbReference type="PANTHER" id="PTHR36178:SF1">
    <property type="entry name" value="SODIUM_GLUTAMATE SYMPORTER"/>
    <property type="match status" value="1"/>
</dbReference>
<feature type="transmembrane region" description="Helical" evidence="1">
    <location>
        <begin position="309"/>
        <end position="332"/>
    </location>
</feature>
<keyword evidence="1" id="KW-0997">Cell inner membrane</keyword>
<evidence type="ECO:0000313" key="4">
    <source>
        <dbReference type="Proteomes" id="UP000315252"/>
    </source>
</evidence>
<dbReference type="HAMAP" id="MF_02062">
    <property type="entry name" value="GltS"/>
    <property type="match status" value="1"/>
</dbReference>
<feature type="transmembrane region" description="Helical" evidence="1">
    <location>
        <begin position="218"/>
        <end position="237"/>
    </location>
</feature>
<feature type="transmembrane region" description="Helical" evidence="1">
    <location>
        <begin position="43"/>
        <end position="62"/>
    </location>
</feature>
<keyword evidence="1" id="KW-0769">Symport</keyword>
<reference evidence="3 4" key="1">
    <citation type="submission" date="2019-06" db="EMBL/GenBank/DDBJ databases">
        <title>Whole genome sequence for Rhodospirillaceae sp. R148.</title>
        <authorList>
            <person name="Wang G."/>
        </authorList>
    </citation>
    <scope>NUCLEOTIDE SEQUENCE [LARGE SCALE GENOMIC DNA]</scope>
    <source>
        <strain evidence="3 4">R148</strain>
    </source>
</reference>
<dbReference type="EMBL" id="VHSH01000005">
    <property type="protein sequence ID" value="TQV79072.1"/>
    <property type="molecule type" value="Genomic_DNA"/>
</dbReference>
<keyword evidence="1" id="KW-1133">Transmembrane helix</keyword>
<keyword evidence="1" id="KW-0739">Sodium transport</keyword>
<sequence>MMEDRILVDDFITYTIGIIVYFIGMRLTDHVAFLRSYNIPEPVTGGVLASLVLLAAYLWTGVEIEYELETRDTLLVYFFTTIGLNARFSDLLAGGKPLAILLGLTLGYIVLQDVIGVVAAQAMGLPNAVGVLAGSASLIGGHGTAIAWAPEIAETYGVPNALEIGVASATLGLVLASLLGGPIAKFLLKRHRISDVETNGMIVGISHEKEDIERINHVSIMSALLVMHIAIIIGYIINEVLEEIGFKLPLFVSCLLVAILLSNSVPYLFPGMHWPARTKALAVISDFSLGLFIAMSLMSMQLWSIGDLAGPLLILLGLQALATVVFIIFVLFPLMGRDYLATVLSAGFAGFALGATPTAVANMTAVTKTHGPAPTAFIILPLVGAFFVDITNAFVIQFFLSL</sequence>
<keyword evidence="1" id="KW-0472">Membrane</keyword>
<dbReference type="NCBIfam" id="TIGR00210">
    <property type="entry name" value="gltS"/>
    <property type="match status" value="1"/>
</dbReference>
<feature type="transmembrane region" description="Helical" evidence="1">
    <location>
        <begin position="127"/>
        <end position="149"/>
    </location>
</feature>
<dbReference type="Pfam" id="PF03616">
    <property type="entry name" value="Glt_symporter"/>
    <property type="match status" value="1"/>
</dbReference>
<name>A0A545TPC2_9PROT</name>
<keyword evidence="1" id="KW-0406">Ion transport</keyword>
<comment type="subcellular location">
    <subcellularLocation>
        <location evidence="1">Cell inner membrane</location>
        <topology evidence="1">Multi-pass membrane protein</topology>
    </subcellularLocation>
</comment>
<accession>A0A545TPC2</accession>
<keyword evidence="4" id="KW-1185">Reference proteome</keyword>
<dbReference type="InterPro" id="IPR004445">
    <property type="entry name" value="GltS"/>
</dbReference>
<keyword evidence="1" id="KW-0029">Amino-acid transport</keyword>
<feature type="transmembrane region" description="Helical" evidence="1">
    <location>
        <begin position="281"/>
        <end position="303"/>
    </location>
</feature>
<dbReference type="GO" id="GO:0005886">
    <property type="term" value="C:plasma membrane"/>
    <property type="evidence" value="ECO:0007669"/>
    <property type="project" value="UniProtKB-SubCell"/>
</dbReference>
<comment type="caution">
    <text evidence="3">The sequence shown here is derived from an EMBL/GenBank/DDBJ whole genome shotgun (WGS) entry which is preliminary data.</text>
</comment>
<organism evidence="3 4">
    <name type="scientific">Denitrobaculum tricleocarpae</name>
    <dbReference type="NCBI Taxonomy" id="2591009"/>
    <lineage>
        <taxon>Bacteria</taxon>
        <taxon>Pseudomonadati</taxon>
        <taxon>Pseudomonadota</taxon>
        <taxon>Alphaproteobacteria</taxon>
        <taxon>Rhodospirillales</taxon>
        <taxon>Rhodospirillaceae</taxon>
        <taxon>Denitrobaculum</taxon>
    </lineage>
</organism>
<comment type="function">
    <text evidence="1">Catalyzes the sodium-dependent transport of glutamate.</text>
</comment>
<feature type="transmembrane region" description="Helical" evidence="1">
    <location>
        <begin position="74"/>
        <end position="93"/>
    </location>
</feature>